<organism evidence="4 5">
    <name type="scientific">Sphingobacterium hotanense</name>
    <dbReference type="NCBI Taxonomy" id="649196"/>
    <lineage>
        <taxon>Bacteria</taxon>
        <taxon>Pseudomonadati</taxon>
        <taxon>Bacteroidota</taxon>
        <taxon>Sphingobacteriia</taxon>
        <taxon>Sphingobacteriales</taxon>
        <taxon>Sphingobacteriaceae</taxon>
        <taxon>Sphingobacterium</taxon>
    </lineage>
</organism>
<evidence type="ECO:0000313" key="4">
    <source>
        <dbReference type="EMBL" id="MDM1049774.1"/>
    </source>
</evidence>
<reference evidence="4" key="2">
    <citation type="journal article" date="2022" name="Sci. Total Environ.">
        <title>Prevalence, transmission, and molecular epidemiology of tet(X)-positive bacteria among humans, animals, and environmental niches in China: An epidemiological, and genomic-based study.</title>
        <authorList>
            <person name="Dong N."/>
            <person name="Zeng Y."/>
            <person name="Cai C."/>
            <person name="Sun C."/>
            <person name="Lu J."/>
            <person name="Liu C."/>
            <person name="Zhou H."/>
            <person name="Sun Q."/>
            <person name="Shu L."/>
            <person name="Wang H."/>
            <person name="Wang Y."/>
            <person name="Wang S."/>
            <person name="Wu C."/>
            <person name="Chan E.W."/>
            <person name="Chen G."/>
            <person name="Shen Z."/>
            <person name="Chen S."/>
            <person name="Zhang R."/>
        </authorList>
    </citation>
    <scope>NUCLEOTIDE SEQUENCE</scope>
    <source>
        <strain evidence="4">R1692</strain>
    </source>
</reference>
<sequence>MFQLILKNSKQTTVALALLASSIAACQSNKVENTRINHKGNSTISRTDTLTYQKLEVKKISQYFSENEGTIDTTFVRVTYPRFEDSTMNELVTETILLEGEESIDQYANNFIEGYGNFIEENEISYNLSWSKITDVDILLNTPQLLTLKNMTYEFSGGAHGNTFELINVYDIENYQKLALNTFISENKMKEFTKIAEKFFREEEGLSDTASLDKAYFFENGKFSLAANYGINKEGLFFHYNQYEIKPYAAGTTTIVVPFDAIQDVLTETGKNYIKQVKEYNHSTQ</sequence>
<comment type="caution">
    <text evidence="4">The sequence shown here is derived from an EMBL/GenBank/DDBJ whole genome shotgun (WGS) entry which is preliminary data.</text>
</comment>
<dbReference type="Proteomes" id="UP001170954">
    <property type="component" value="Unassembled WGS sequence"/>
</dbReference>
<reference evidence="4" key="1">
    <citation type="submission" date="2020-06" db="EMBL/GenBank/DDBJ databases">
        <authorList>
            <person name="Dong N."/>
        </authorList>
    </citation>
    <scope>NUCLEOTIDE SEQUENCE</scope>
    <source>
        <strain evidence="4">R1692</strain>
    </source>
</reference>
<evidence type="ECO:0000259" key="3">
    <source>
        <dbReference type="Pfam" id="PF13739"/>
    </source>
</evidence>
<dbReference type="InterPro" id="IPR037126">
    <property type="entry name" value="PdaC/RsiV-like_sf"/>
</dbReference>
<name>A0ABT7NRG6_9SPHI</name>
<dbReference type="PROSITE" id="PS51257">
    <property type="entry name" value="PROKAR_LIPOPROTEIN"/>
    <property type="match status" value="1"/>
</dbReference>
<accession>A0ABT7NRG6</accession>
<gene>
    <name evidence="4" type="ORF">HX018_16160</name>
</gene>
<feature type="signal peptide" evidence="1">
    <location>
        <begin position="1"/>
        <end position="26"/>
    </location>
</feature>
<evidence type="ECO:0000313" key="5">
    <source>
        <dbReference type="Proteomes" id="UP001170954"/>
    </source>
</evidence>
<dbReference type="Gene3D" id="3.90.640.20">
    <property type="entry name" value="Heat-shock cognate protein, ATPase"/>
    <property type="match status" value="1"/>
</dbReference>
<keyword evidence="1" id="KW-0732">Signal</keyword>
<evidence type="ECO:0000259" key="2">
    <source>
        <dbReference type="Pfam" id="PF11738"/>
    </source>
</evidence>
<dbReference type="EMBL" id="JACAGK010000057">
    <property type="protein sequence ID" value="MDM1049774.1"/>
    <property type="molecule type" value="Genomic_DNA"/>
</dbReference>
<dbReference type="InterPro" id="IPR025303">
    <property type="entry name" value="PdaC"/>
</dbReference>
<dbReference type="InterPro" id="IPR021729">
    <property type="entry name" value="DUF3298"/>
</dbReference>
<feature type="domain" description="Deacetylase PdaC" evidence="3">
    <location>
        <begin position="74"/>
        <end position="163"/>
    </location>
</feature>
<protein>
    <submittedName>
        <fullName evidence="4">DUF4163 domain-containing protein</fullName>
    </submittedName>
</protein>
<dbReference type="Pfam" id="PF13739">
    <property type="entry name" value="PdaC"/>
    <property type="match status" value="1"/>
</dbReference>
<keyword evidence="5" id="KW-1185">Reference proteome</keyword>
<dbReference type="RefSeq" id="WP_286652044.1">
    <property type="nucleotide sequence ID" value="NZ_JACAGK010000057.1"/>
</dbReference>
<feature type="domain" description="DUF3298" evidence="2">
    <location>
        <begin position="187"/>
        <end position="260"/>
    </location>
</feature>
<dbReference type="Gene3D" id="3.30.565.40">
    <property type="entry name" value="Fervidobacterium nodosum Rt17-B1 like"/>
    <property type="match status" value="1"/>
</dbReference>
<dbReference type="Pfam" id="PF11738">
    <property type="entry name" value="DUF3298"/>
    <property type="match status" value="1"/>
</dbReference>
<evidence type="ECO:0000256" key="1">
    <source>
        <dbReference type="SAM" id="SignalP"/>
    </source>
</evidence>
<proteinExistence type="predicted"/>
<feature type="chain" id="PRO_5047373936" evidence="1">
    <location>
        <begin position="27"/>
        <end position="285"/>
    </location>
</feature>